<dbReference type="Proteomes" id="UP000004263">
    <property type="component" value="Unassembled WGS sequence"/>
</dbReference>
<keyword evidence="2" id="KW-1185">Reference proteome</keyword>
<dbReference type="HOGENOM" id="CLU_031627_1_0_6"/>
<evidence type="ECO:0000313" key="2">
    <source>
        <dbReference type="Proteomes" id="UP000004263"/>
    </source>
</evidence>
<keyword evidence="1" id="KW-0251">Elongation factor</keyword>
<accession>Q1N219</accession>
<proteinExistence type="predicted"/>
<keyword evidence="1" id="KW-0648">Protein biosynthesis</keyword>
<reference evidence="1 2" key="1">
    <citation type="submission" date="2006-03" db="EMBL/GenBank/DDBJ databases">
        <authorList>
            <person name="Pinhassi J."/>
            <person name="Pedros-Alio C."/>
            <person name="Ferriera S."/>
            <person name="Johnson J."/>
            <person name="Kravitz S."/>
            <person name="Halpern A."/>
            <person name="Remington K."/>
            <person name="Beeson K."/>
            <person name="Tran B."/>
            <person name="Rogers Y.-H."/>
            <person name="Friedman R."/>
            <person name="Venter J.C."/>
        </authorList>
    </citation>
    <scope>NUCLEOTIDE SEQUENCE [LARGE SCALE GENOMIC DNA]</scope>
    <source>
        <strain evidence="1 2">RED65</strain>
    </source>
</reference>
<dbReference type="OrthoDB" id="5724405at2"/>
<dbReference type="EMBL" id="AAQH01000008">
    <property type="protein sequence ID" value="EAT12345.1"/>
    <property type="molecule type" value="Genomic_DNA"/>
</dbReference>
<comment type="caution">
    <text evidence="1">The sequence shown here is derived from an EMBL/GenBank/DDBJ whole genome shotgun (WGS) entry which is preliminary data.</text>
</comment>
<protein>
    <submittedName>
        <fullName evidence="1">GTPase-translation elongation factors</fullName>
    </submittedName>
</protein>
<dbReference type="STRING" id="207949.RED65_15938"/>
<name>Q1N219_9GAMM</name>
<dbReference type="AlphaFoldDB" id="Q1N219"/>
<organism evidence="1 2">
    <name type="scientific">Bermanella marisrubri</name>
    <dbReference type="NCBI Taxonomy" id="207949"/>
    <lineage>
        <taxon>Bacteria</taxon>
        <taxon>Pseudomonadati</taxon>
        <taxon>Pseudomonadota</taxon>
        <taxon>Gammaproteobacteria</taxon>
        <taxon>Oceanospirillales</taxon>
        <taxon>Oceanospirillaceae</taxon>
        <taxon>Bermanella</taxon>
    </lineage>
</organism>
<gene>
    <name evidence="1" type="ORF">RED65_15938</name>
</gene>
<sequence>MEGQKSPIRIAVPKIQQSKLSFCDGSLDGFEAWTNSLPMANTGAAAKLLFQASRELNVTRIPPIKRYKMLEIIRNAIYDICEVLNKRILSQSIKLGESDLKVFTLAQTLQNQLAIGYKHIVLDEIAQGPGKETKALTFAIHRAIADLSQTILRAYQLYSPAPANAWLELHQLYGLAEAKRIHEYSVKDNRGKYVSACSITDAYVRTLLLGCAKPNQLRQKELSLLYAATELWTSLVKVSIGSDKQSLFILAQHKDHAPVYRSLIKSLPSGVSRGLNPSNLATALQKHLNKESSGITVPGNLSDALVNHIANAWGAMVQRSFHRTQHSGQAEIAIGLLACHYFCAEEKSFPFLLKSWNMDLPEKKKSSKKASMDVWDQSFDAGGSGFDSDAIEFDSISFISKHGDKEEPDTGPKGTAIVSKILDTSPGGYGIAIDNPPASVQTGELVVIKEPKMLNWSLGCIRWIRSQKDQPTQLGIELIAPKAEAIAARILNKTGENGEFLRGLRIPALPAAGQDATLVLPIMPFKVGSKAEIMDGIQQQKVQLLQRHNTSRSFVQYSYNPLTQLLNKQNQADGGDDEFASIWDKL</sequence>
<dbReference type="RefSeq" id="WP_007018396.1">
    <property type="nucleotide sequence ID" value="NZ_CH724116.1"/>
</dbReference>
<dbReference type="GO" id="GO:0003746">
    <property type="term" value="F:translation elongation factor activity"/>
    <property type="evidence" value="ECO:0007669"/>
    <property type="project" value="UniProtKB-KW"/>
</dbReference>
<evidence type="ECO:0000313" key="1">
    <source>
        <dbReference type="EMBL" id="EAT12345.1"/>
    </source>
</evidence>